<sequence length="1079" mass="121925">MADLSKKHPQKTITSFEEEEESISNVKFDGRRRICKAESEDDNIPKFCGITDFDSSPEEEKHTKVRIEGRRRLCKVYSGDDASREEVKDDCCFDDIADFDSPIPSKSVGYCDNNKSANEIKDILSDLTSRLDLLSIEKNRVHENNNVAKKAHVVEYASAESLFPLSSSPSDSSLHVNKNVEGDDESAVGEHEEGDLLSESFDDEVSSKVYDNSRGLKKNEYGRVDDKLVPAGKSFVSSVVEDESDLQIEYNHDEYVTRVEKTKKVTQRVKKNEPKAFNERLRTVGRSSVLSLRDESEDDEDDLVGLTGKEVVKKVGRPGAIAKYNVLSGESRETDVLDSNADSEDDGSIILPGLKSTYKLPGKIAKMLYSHQREGLRWLWSLHCKGKGGILGDDMGLGKTMQICSFLAGLFQSKLIKRVLVVAPKTLLTHWIKELSVVGLSGKTREYFGTSLKARDYELQYILQDKGILLTTYDIVRNNSKSLRGDRYFLDEESEDSYIWDYMILDEGHLIKNPSTQRAKSLLEIPSAHCIVISGTPIQNNLKELWALFNFCCPGLLGDNKWFKQTYEHPILRGNEKNASDREKRIGSTVAKELRERIQPYFLRRMKNEVFKEDDATTAKLSRKNEIIVWLRLTACQRQLYEAFLRSEIVLSAFDGSPLAALTILKKICDHPLLLTKRAAEDLLEGMESMLNPEDAAVAEKLAMHVADVAERTDFQEKHDNISCKISFVLSLLNNLIPEGHNVLIFSQTRKMLNLIQESLVSNGYEFIRIDGTTKATDRAKIVNDFQEGNGAPIFLLTSQVGGLGLTLTKADRVIVVDPAWNPSTDNQSVDRAYRIGQKKDVVVYRLMTCGTVEEKIYRKQIFKGGLFRTATENKEQIRYFSQQDLRELFSLPKQGFNISLTQQQLHEEHDSQHKMDEYLEHHIKFLETQGIAGVSHHSLLFSKTATVQLAQEEEDEIRKKVHTMVGNSSSSYSLEHNVDGAAHAFNPKDVNLNKKVSSPDSVGKLTESEIVERIDRLTQLLGNKITVSRLPDQGEKLQKQISELNSVLNKLRMEKATERKVVINLDDLTGEFERGLNV</sequence>
<reference evidence="10" key="1">
    <citation type="submission" date="2022-11" db="EMBL/GenBank/DDBJ databases">
        <authorList>
            <person name="Hyden B.L."/>
            <person name="Feng K."/>
            <person name="Yates T."/>
            <person name="Jawdy S."/>
            <person name="Smart L.B."/>
            <person name="Muchero W."/>
        </authorList>
    </citation>
    <scope>NUCLEOTIDE SEQUENCE</scope>
    <source>
        <tissue evidence="10">Shoot tip</tissue>
    </source>
</reference>
<dbReference type="Proteomes" id="UP001151752">
    <property type="component" value="Chromosome 7"/>
</dbReference>
<feature type="compositionally biased region" description="Acidic residues" evidence="7">
    <location>
        <begin position="182"/>
        <end position="195"/>
    </location>
</feature>
<comment type="similarity">
    <text evidence="1">Belongs to the SNF2/RAD54 helicase family.</text>
</comment>
<dbReference type="PANTHER" id="PTHR45629">
    <property type="entry name" value="SNF2/RAD54 FAMILY MEMBER"/>
    <property type="match status" value="1"/>
</dbReference>
<dbReference type="Pfam" id="PF00176">
    <property type="entry name" value="SNF2-rel_dom"/>
    <property type="match status" value="1"/>
</dbReference>
<accession>A0A9Q0UNW2</accession>
<dbReference type="SUPFAM" id="SSF52540">
    <property type="entry name" value="P-loop containing nucleoside triphosphate hydrolases"/>
    <property type="match status" value="2"/>
</dbReference>
<evidence type="ECO:0000313" key="11">
    <source>
        <dbReference type="Proteomes" id="UP001151752"/>
    </source>
</evidence>
<feature type="region of interest" description="Disordered" evidence="7">
    <location>
        <begin position="166"/>
        <end position="195"/>
    </location>
</feature>
<dbReference type="InterPro" id="IPR049730">
    <property type="entry name" value="SNF2/RAD54-like_C"/>
</dbReference>
<dbReference type="GO" id="GO:0015616">
    <property type="term" value="F:DNA translocase activity"/>
    <property type="evidence" value="ECO:0007669"/>
    <property type="project" value="TreeGrafter"/>
</dbReference>
<protein>
    <submittedName>
        <fullName evidence="10">SNF2/RAD54 FAMILY MEMBER</fullName>
    </submittedName>
</protein>
<evidence type="ECO:0000256" key="2">
    <source>
        <dbReference type="ARBA" id="ARBA00022741"/>
    </source>
</evidence>
<dbReference type="PANTHER" id="PTHR45629:SF7">
    <property type="entry name" value="DNA EXCISION REPAIR PROTEIN ERCC-6-RELATED"/>
    <property type="match status" value="1"/>
</dbReference>
<comment type="caution">
    <text evidence="10">The sequence shown here is derived from an EMBL/GenBank/DDBJ whole genome shotgun (WGS) entry which is preliminary data.</text>
</comment>
<proteinExistence type="inferred from homology"/>
<dbReference type="Pfam" id="PF00271">
    <property type="entry name" value="Helicase_C"/>
    <property type="match status" value="1"/>
</dbReference>
<dbReference type="InterPro" id="IPR000330">
    <property type="entry name" value="SNF2_N"/>
</dbReference>
<dbReference type="CDD" id="cd18793">
    <property type="entry name" value="SF2_C_SNF"/>
    <property type="match status" value="1"/>
</dbReference>
<dbReference type="GO" id="GO:0004386">
    <property type="term" value="F:helicase activity"/>
    <property type="evidence" value="ECO:0007669"/>
    <property type="project" value="UniProtKB-KW"/>
</dbReference>
<keyword evidence="2" id="KW-0547">Nucleotide-binding</keyword>
<name>A0A9Q0UNW2_9ROSI</name>
<gene>
    <name evidence="10" type="ORF">OIU74_005437</name>
</gene>
<keyword evidence="3" id="KW-0378">Hydrolase</keyword>
<evidence type="ECO:0000256" key="5">
    <source>
        <dbReference type="ARBA" id="ARBA00022840"/>
    </source>
</evidence>
<organism evidence="10 11">
    <name type="scientific">Salix koriyanagi</name>
    <dbReference type="NCBI Taxonomy" id="2511006"/>
    <lineage>
        <taxon>Eukaryota</taxon>
        <taxon>Viridiplantae</taxon>
        <taxon>Streptophyta</taxon>
        <taxon>Embryophyta</taxon>
        <taxon>Tracheophyta</taxon>
        <taxon>Spermatophyta</taxon>
        <taxon>Magnoliopsida</taxon>
        <taxon>eudicotyledons</taxon>
        <taxon>Gunneridae</taxon>
        <taxon>Pentapetalae</taxon>
        <taxon>rosids</taxon>
        <taxon>fabids</taxon>
        <taxon>Malpighiales</taxon>
        <taxon>Salicaceae</taxon>
        <taxon>Saliceae</taxon>
        <taxon>Salix</taxon>
    </lineage>
</organism>
<dbReference type="Gene3D" id="3.40.50.300">
    <property type="entry name" value="P-loop containing nucleotide triphosphate hydrolases"/>
    <property type="match status" value="1"/>
</dbReference>
<dbReference type="EMBL" id="JAPFFM010000011">
    <property type="protein sequence ID" value="KAJ6733651.1"/>
    <property type="molecule type" value="Genomic_DNA"/>
</dbReference>
<dbReference type="InterPro" id="IPR050496">
    <property type="entry name" value="SNF2_RAD54_helicase_repair"/>
</dbReference>
<dbReference type="PROSITE" id="PS51192">
    <property type="entry name" value="HELICASE_ATP_BIND_1"/>
    <property type="match status" value="1"/>
</dbReference>
<keyword evidence="4" id="KW-0347">Helicase</keyword>
<dbReference type="GO" id="GO:0005524">
    <property type="term" value="F:ATP binding"/>
    <property type="evidence" value="ECO:0007669"/>
    <property type="project" value="UniProtKB-KW"/>
</dbReference>
<evidence type="ECO:0000256" key="1">
    <source>
        <dbReference type="ARBA" id="ARBA00007025"/>
    </source>
</evidence>
<dbReference type="PROSITE" id="PS51194">
    <property type="entry name" value="HELICASE_CTER"/>
    <property type="match status" value="1"/>
</dbReference>
<dbReference type="FunFam" id="3.40.50.10810:FF:000055">
    <property type="entry name" value="Protein CHROMATIN REMODELING 24"/>
    <property type="match status" value="1"/>
</dbReference>
<evidence type="ECO:0000259" key="9">
    <source>
        <dbReference type="PROSITE" id="PS51194"/>
    </source>
</evidence>
<keyword evidence="6" id="KW-0233">DNA recombination</keyword>
<evidence type="ECO:0000256" key="4">
    <source>
        <dbReference type="ARBA" id="ARBA00022806"/>
    </source>
</evidence>
<reference evidence="10" key="2">
    <citation type="journal article" date="2023" name="Int. J. Mol. Sci.">
        <title>De Novo Assembly and Annotation of 11 Diverse Shrub Willow (Salix) Genomes Reveals Novel Gene Organization in Sex-Linked Regions.</title>
        <authorList>
            <person name="Hyden B."/>
            <person name="Feng K."/>
            <person name="Yates T.B."/>
            <person name="Jawdy S."/>
            <person name="Cereghino C."/>
            <person name="Smart L.B."/>
            <person name="Muchero W."/>
        </authorList>
    </citation>
    <scope>NUCLEOTIDE SEQUENCE</scope>
    <source>
        <tissue evidence="10">Shoot tip</tissue>
    </source>
</reference>
<evidence type="ECO:0000256" key="7">
    <source>
        <dbReference type="SAM" id="MobiDB-lite"/>
    </source>
</evidence>
<dbReference type="Gene3D" id="3.40.50.10810">
    <property type="entry name" value="Tandem AAA-ATPase domain"/>
    <property type="match status" value="1"/>
</dbReference>
<dbReference type="InterPro" id="IPR014001">
    <property type="entry name" value="Helicase_ATP-bd"/>
</dbReference>
<evidence type="ECO:0000313" key="10">
    <source>
        <dbReference type="EMBL" id="KAJ6733651.1"/>
    </source>
</evidence>
<dbReference type="GO" id="GO:0006310">
    <property type="term" value="P:DNA recombination"/>
    <property type="evidence" value="ECO:0007669"/>
    <property type="project" value="UniProtKB-KW"/>
</dbReference>
<evidence type="ECO:0000256" key="6">
    <source>
        <dbReference type="ARBA" id="ARBA00023172"/>
    </source>
</evidence>
<dbReference type="InterPro" id="IPR001650">
    <property type="entry name" value="Helicase_C-like"/>
</dbReference>
<evidence type="ECO:0000256" key="3">
    <source>
        <dbReference type="ARBA" id="ARBA00022801"/>
    </source>
</evidence>
<dbReference type="GO" id="GO:0016787">
    <property type="term" value="F:hydrolase activity"/>
    <property type="evidence" value="ECO:0007669"/>
    <property type="project" value="UniProtKB-KW"/>
</dbReference>
<evidence type="ECO:0000259" key="8">
    <source>
        <dbReference type="PROSITE" id="PS51192"/>
    </source>
</evidence>
<dbReference type="SMART" id="SM00490">
    <property type="entry name" value="HELICc"/>
    <property type="match status" value="1"/>
</dbReference>
<feature type="domain" description="Helicase C-terminal" evidence="9">
    <location>
        <begin position="728"/>
        <end position="887"/>
    </location>
</feature>
<dbReference type="SMART" id="SM00487">
    <property type="entry name" value="DEXDc"/>
    <property type="match status" value="1"/>
</dbReference>
<dbReference type="InterPro" id="IPR038718">
    <property type="entry name" value="SNF2-like_sf"/>
</dbReference>
<feature type="region of interest" description="Disordered" evidence="7">
    <location>
        <begin position="1"/>
        <end position="20"/>
    </location>
</feature>
<feature type="domain" description="Helicase ATP-binding" evidence="8">
    <location>
        <begin position="380"/>
        <end position="555"/>
    </location>
</feature>
<dbReference type="InterPro" id="IPR027417">
    <property type="entry name" value="P-loop_NTPase"/>
</dbReference>
<dbReference type="AlphaFoldDB" id="A0A9Q0UNW2"/>
<keyword evidence="11" id="KW-1185">Reference proteome</keyword>
<keyword evidence="5" id="KW-0067">ATP-binding</keyword>